<dbReference type="GO" id="GO:0006357">
    <property type="term" value="P:regulation of transcription by RNA polymerase II"/>
    <property type="evidence" value="ECO:0007669"/>
    <property type="project" value="InterPro"/>
</dbReference>
<accession>A0AAN6TI15</accession>
<evidence type="ECO:0000256" key="3">
    <source>
        <dbReference type="ARBA" id="ARBA00023242"/>
    </source>
</evidence>
<evidence type="ECO:0000256" key="5">
    <source>
        <dbReference type="SAM" id="MobiDB-lite"/>
    </source>
</evidence>
<dbReference type="Proteomes" id="UP001302812">
    <property type="component" value="Unassembled WGS sequence"/>
</dbReference>
<keyword evidence="7" id="KW-1185">Reference proteome</keyword>
<protein>
    <recommendedName>
        <fullName evidence="4">Mediator of RNA polymerase II transcription subunit 11</fullName>
    </recommendedName>
    <alternativeName>
        <fullName evidence="4">Mediator complex subunit 11</fullName>
    </alternativeName>
</protein>
<comment type="subcellular location">
    <subcellularLocation>
        <location evidence="1 4">Nucleus</location>
    </subcellularLocation>
</comment>
<dbReference type="AlphaFoldDB" id="A0AAN6TI15"/>
<name>A0AAN6TI15_9PEZI</name>
<dbReference type="Pfam" id="PF10280">
    <property type="entry name" value="Med11"/>
    <property type="match status" value="1"/>
</dbReference>
<dbReference type="GO" id="GO:0003712">
    <property type="term" value="F:transcription coregulator activity"/>
    <property type="evidence" value="ECO:0007669"/>
    <property type="project" value="InterPro"/>
</dbReference>
<keyword evidence="4" id="KW-0805">Transcription regulation</keyword>
<keyword evidence="3 4" id="KW-0539">Nucleus</keyword>
<comment type="caution">
    <text evidence="6">The sequence shown here is derived from an EMBL/GenBank/DDBJ whole genome shotgun (WGS) entry which is preliminary data.</text>
</comment>
<reference evidence="6" key="1">
    <citation type="journal article" date="2023" name="Mol. Phylogenet. Evol.">
        <title>Genome-scale phylogeny and comparative genomics of the fungal order Sordariales.</title>
        <authorList>
            <person name="Hensen N."/>
            <person name="Bonometti L."/>
            <person name="Westerberg I."/>
            <person name="Brannstrom I.O."/>
            <person name="Guillou S."/>
            <person name="Cros-Aarteil S."/>
            <person name="Calhoun S."/>
            <person name="Haridas S."/>
            <person name="Kuo A."/>
            <person name="Mondo S."/>
            <person name="Pangilinan J."/>
            <person name="Riley R."/>
            <person name="LaButti K."/>
            <person name="Andreopoulos B."/>
            <person name="Lipzen A."/>
            <person name="Chen C."/>
            <person name="Yan M."/>
            <person name="Daum C."/>
            <person name="Ng V."/>
            <person name="Clum A."/>
            <person name="Steindorff A."/>
            <person name="Ohm R.A."/>
            <person name="Martin F."/>
            <person name="Silar P."/>
            <person name="Natvig D.O."/>
            <person name="Lalanne C."/>
            <person name="Gautier V."/>
            <person name="Ament-Velasquez S.L."/>
            <person name="Kruys A."/>
            <person name="Hutchinson M.I."/>
            <person name="Powell A.J."/>
            <person name="Barry K."/>
            <person name="Miller A.N."/>
            <person name="Grigoriev I.V."/>
            <person name="Debuchy R."/>
            <person name="Gladieux P."/>
            <person name="Hiltunen Thoren M."/>
            <person name="Johannesson H."/>
        </authorList>
    </citation>
    <scope>NUCLEOTIDE SEQUENCE</scope>
    <source>
        <strain evidence="6">CBS 508.74</strain>
    </source>
</reference>
<dbReference type="PANTHER" id="PTHR22890">
    <property type="entry name" value="MEDIATOR OF RNA POLYMERASE II TRANSCRIPTION SUBUNIT 11"/>
    <property type="match status" value="1"/>
</dbReference>
<evidence type="ECO:0000256" key="1">
    <source>
        <dbReference type="ARBA" id="ARBA00004123"/>
    </source>
</evidence>
<dbReference type="GO" id="GO:0016592">
    <property type="term" value="C:mediator complex"/>
    <property type="evidence" value="ECO:0007669"/>
    <property type="project" value="InterPro"/>
</dbReference>
<dbReference type="InterPro" id="IPR019404">
    <property type="entry name" value="Mediator_Med11"/>
</dbReference>
<comment type="function">
    <text evidence="4">Component of the Mediator complex, a coactivator involved in the regulated transcription of nearly all RNA polymerase II-dependent genes. Mediator functions as a bridge to convey information from gene-specific regulatory proteins to the basal RNA polymerase II transcription machinery. Mediator is recruited to promoters by direct interactions with regulatory proteins and serves as a scaffold for the assembly of a functional pre-initiation complex with RNA polymerase II and the general transcription factors.</text>
</comment>
<feature type="region of interest" description="Disordered" evidence="5">
    <location>
        <begin position="136"/>
        <end position="161"/>
    </location>
</feature>
<dbReference type="EMBL" id="MU853336">
    <property type="protein sequence ID" value="KAK4114867.1"/>
    <property type="molecule type" value="Genomic_DNA"/>
</dbReference>
<evidence type="ECO:0000256" key="2">
    <source>
        <dbReference type="ARBA" id="ARBA00008186"/>
    </source>
</evidence>
<gene>
    <name evidence="4" type="primary">MED11</name>
    <name evidence="6" type="ORF">N656DRAFT_843563</name>
</gene>
<feature type="region of interest" description="Disordered" evidence="5">
    <location>
        <begin position="1"/>
        <end position="27"/>
    </location>
</feature>
<evidence type="ECO:0000313" key="7">
    <source>
        <dbReference type="Proteomes" id="UP001302812"/>
    </source>
</evidence>
<comment type="subunit">
    <text evidence="4">Component of the Mediator complex.</text>
</comment>
<evidence type="ECO:0000256" key="4">
    <source>
        <dbReference type="RuleBase" id="RU364147"/>
    </source>
</evidence>
<keyword evidence="4" id="KW-0010">Activator</keyword>
<sequence>MNDSAQPPQFSGAGLSGGPAVDIHQPFTPAERIEQLSQVDNDIASLLNHLSSAIRALATPPSAAGSDNDGSGDVLILDSSPGAAPPSSSPLTSFRAAQAAFFQTVDRIDKQLTRQIFALEEAGIITLRGNTTNIGDQQQTQQQQGQGQQQQQQSGEAADGAAAVAARLEPNGIGRYGKLDVGQLNMASSTVERDFEAELWRRAREHLERVVKEEEDRMKE</sequence>
<reference evidence="6" key="2">
    <citation type="submission" date="2023-05" db="EMBL/GenBank/DDBJ databases">
        <authorList>
            <consortium name="Lawrence Berkeley National Laboratory"/>
            <person name="Steindorff A."/>
            <person name="Hensen N."/>
            <person name="Bonometti L."/>
            <person name="Westerberg I."/>
            <person name="Brannstrom I.O."/>
            <person name="Guillou S."/>
            <person name="Cros-Aarteil S."/>
            <person name="Calhoun S."/>
            <person name="Haridas S."/>
            <person name="Kuo A."/>
            <person name="Mondo S."/>
            <person name="Pangilinan J."/>
            <person name="Riley R."/>
            <person name="Labutti K."/>
            <person name="Andreopoulos B."/>
            <person name="Lipzen A."/>
            <person name="Chen C."/>
            <person name="Yanf M."/>
            <person name="Daum C."/>
            <person name="Ng V."/>
            <person name="Clum A."/>
            <person name="Ohm R."/>
            <person name="Martin F."/>
            <person name="Silar P."/>
            <person name="Natvig D."/>
            <person name="Lalanne C."/>
            <person name="Gautier V."/>
            <person name="Ament-Velasquez S.L."/>
            <person name="Kruys A."/>
            <person name="Hutchinson M.I."/>
            <person name="Powell A.J."/>
            <person name="Barry K."/>
            <person name="Miller A.N."/>
            <person name="Grigoriev I.V."/>
            <person name="Debuchy R."/>
            <person name="Gladieux P."/>
            <person name="Thoren M.H."/>
            <person name="Johannesson H."/>
        </authorList>
    </citation>
    <scope>NUCLEOTIDE SEQUENCE</scope>
    <source>
        <strain evidence="6">CBS 508.74</strain>
    </source>
</reference>
<keyword evidence="4" id="KW-0804">Transcription</keyword>
<dbReference type="Gene3D" id="1.10.287.3490">
    <property type="match status" value="1"/>
</dbReference>
<feature type="region of interest" description="Disordered" evidence="5">
    <location>
        <begin position="59"/>
        <end position="91"/>
    </location>
</feature>
<feature type="compositionally biased region" description="Low complexity" evidence="5">
    <location>
        <begin position="137"/>
        <end position="161"/>
    </location>
</feature>
<comment type="similarity">
    <text evidence="2 4">Belongs to the Mediator complex subunit 11 family.</text>
</comment>
<evidence type="ECO:0000313" key="6">
    <source>
        <dbReference type="EMBL" id="KAK4114867.1"/>
    </source>
</evidence>
<organism evidence="6 7">
    <name type="scientific">Canariomyces notabilis</name>
    <dbReference type="NCBI Taxonomy" id="2074819"/>
    <lineage>
        <taxon>Eukaryota</taxon>
        <taxon>Fungi</taxon>
        <taxon>Dikarya</taxon>
        <taxon>Ascomycota</taxon>
        <taxon>Pezizomycotina</taxon>
        <taxon>Sordariomycetes</taxon>
        <taxon>Sordariomycetidae</taxon>
        <taxon>Sordariales</taxon>
        <taxon>Chaetomiaceae</taxon>
        <taxon>Canariomyces</taxon>
    </lineage>
</organism>
<proteinExistence type="inferred from homology"/>